<comment type="caution">
    <text evidence="2">The sequence shown here is derived from an EMBL/GenBank/DDBJ whole genome shotgun (WGS) entry which is preliminary data.</text>
</comment>
<keyword evidence="3" id="KW-1185">Reference proteome</keyword>
<dbReference type="GO" id="GO:0016829">
    <property type="term" value="F:lyase activity"/>
    <property type="evidence" value="ECO:0007669"/>
    <property type="project" value="UniProtKB-KW"/>
</dbReference>
<dbReference type="PROSITE" id="PS51819">
    <property type="entry name" value="VOC"/>
    <property type="match status" value="1"/>
</dbReference>
<dbReference type="InterPro" id="IPR050383">
    <property type="entry name" value="GlyoxalaseI/FosfomycinResist"/>
</dbReference>
<sequence length="143" mass="15193">MSTPPIAGVLETAIYVADLARARSFYEGVLGLAPVFTDHRLVAYAVGRSVLLVFLRGGTTEPVVMPGGILPPHDAAGRIHYALSIAAADLPAWAARLAEHGIAEEGRTRWPRGGISLYFRDPDGHLGEFATPGIWPNEGEPPG</sequence>
<gene>
    <name evidence="2" type="primary">gloA</name>
    <name evidence="2" type="ORF">GCM10011320_11190</name>
</gene>
<dbReference type="Pfam" id="PF00903">
    <property type="entry name" value="Glyoxalase"/>
    <property type="match status" value="1"/>
</dbReference>
<dbReference type="AlphaFoldDB" id="A0A917NJW0"/>
<evidence type="ECO:0000313" key="3">
    <source>
        <dbReference type="Proteomes" id="UP000661507"/>
    </source>
</evidence>
<keyword evidence="2" id="KW-0456">Lyase</keyword>
<dbReference type="Proteomes" id="UP000661507">
    <property type="component" value="Unassembled WGS sequence"/>
</dbReference>
<organism evidence="2 3">
    <name type="scientific">Neoroseomonas lacus</name>
    <dbReference type="NCBI Taxonomy" id="287609"/>
    <lineage>
        <taxon>Bacteria</taxon>
        <taxon>Pseudomonadati</taxon>
        <taxon>Pseudomonadota</taxon>
        <taxon>Alphaproteobacteria</taxon>
        <taxon>Acetobacterales</taxon>
        <taxon>Acetobacteraceae</taxon>
        <taxon>Neoroseomonas</taxon>
    </lineage>
</organism>
<feature type="domain" description="VOC" evidence="1">
    <location>
        <begin position="8"/>
        <end position="132"/>
    </location>
</feature>
<dbReference type="PANTHER" id="PTHR21366:SF22">
    <property type="entry name" value="VOC DOMAIN-CONTAINING PROTEIN"/>
    <property type="match status" value="1"/>
</dbReference>
<proteinExistence type="predicted"/>
<dbReference type="Gene3D" id="3.10.180.10">
    <property type="entry name" value="2,3-Dihydroxybiphenyl 1,2-Dioxygenase, domain 1"/>
    <property type="match status" value="1"/>
</dbReference>
<dbReference type="EMBL" id="BMKW01000002">
    <property type="protein sequence ID" value="GGJ06189.1"/>
    <property type="molecule type" value="Genomic_DNA"/>
</dbReference>
<reference evidence="2" key="2">
    <citation type="submission" date="2020-09" db="EMBL/GenBank/DDBJ databases">
        <authorList>
            <person name="Sun Q."/>
            <person name="Zhou Y."/>
        </authorList>
    </citation>
    <scope>NUCLEOTIDE SEQUENCE</scope>
    <source>
        <strain evidence="2">CGMCC 1.3617</strain>
    </source>
</reference>
<evidence type="ECO:0000259" key="1">
    <source>
        <dbReference type="PROSITE" id="PS51819"/>
    </source>
</evidence>
<dbReference type="PANTHER" id="PTHR21366">
    <property type="entry name" value="GLYOXALASE FAMILY PROTEIN"/>
    <property type="match status" value="1"/>
</dbReference>
<dbReference type="RefSeq" id="WP_188965918.1">
    <property type="nucleotide sequence ID" value="NZ_BMKW01000002.1"/>
</dbReference>
<protein>
    <submittedName>
        <fullName evidence="2">Lactoylglutathione lyase</fullName>
    </submittedName>
</protein>
<dbReference type="InterPro" id="IPR004360">
    <property type="entry name" value="Glyas_Fos-R_dOase_dom"/>
</dbReference>
<evidence type="ECO:0000313" key="2">
    <source>
        <dbReference type="EMBL" id="GGJ06189.1"/>
    </source>
</evidence>
<reference evidence="2" key="1">
    <citation type="journal article" date="2014" name="Int. J. Syst. Evol. Microbiol.">
        <title>Complete genome sequence of Corynebacterium casei LMG S-19264T (=DSM 44701T), isolated from a smear-ripened cheese.</title>
        <authorList>
            <consortium name="US DOE Joint Genome Institute (JGI-PGF)"/>
            <person name="Walter F."/>
            <person name="Albersmeier A."/>
            <person name="Kalinowski J."/>
            <person name="Ruckert C."/>
        </authorList>
    </citation>
    <scope>NUCLEOTIDE SEQUENCE</scope>
    <source>
        <strain evidence="2">CGMCC 1.3617</strain>
    </source>
</reference>
<dbReference type="InterPro" id="IPR029068">
    <property type="entry name" value="Glyas_Bleomycin-R_OHBP_Dase"/>
</dbReference>
<dbReference type="InterPro" id="IPR037523">
    <property type="entry name" value="VOC_core"/>
</dbReference>
<name>A0A917NJW0_9PROT</name>
<dbReference type="SUPFAM" id="SSF54593">
    <property type="entry name" value="Glyoxalase/Bleomycin resistance protein/Dihydroxybiphenyl dioxygenase"/>
    <property type="match status" value="1"/>
</dbReference>
<accession>A0A917NJW0</accession>